<dbReference type="RefSeq" id="YP_002049421.1">
    <property type="nucleotide sequence ID" value="NC_011087.1"/>
</dbReference>
<sequence>MLTLFQVEQYAADYGLILRLQVNYCLNIWTFRVAVMQAREYHPSILLGSIKGWAYPTESGLQLDTLRIQGNYTYGVSNLLWAAIFAWARESTPCCSARLLAIYDEDYQHRRLIRYFKRIGFRSKRVLKSSIVDLPLLLIWGGPGLIMQVDCTTALERCEKWLEV</sequence>
<accession>B1X5J2</accession>
<evidence type="ECO:0000313" key="1">
    <source>
        <dbReference type="EMBL" id="ACB43211.1"/>
    </source>
</evidence>
<reference evidence="1" key="2">
    <citation type="journal article" date="2008" name="Curr. Biol.">
        <title>Chromatophore genome sequence of Paulinella sheds light on acquisition of photosynthesis by eukaryotes.</title>
        <authorList>
            <person name="Nowack E.C.M."/>
            <person name="Melkonian M."/>
            <person name="Gloeckner G."/>
        </authorList>
    </citation>
    <scope>NUCLEOTIDE SEQUENCE [LARGE SCALE GENOMIC DNA]</scope>
</reference>
<dbReference type="PANTHER" id="PTHR36897">
    <property type="entry name" value="OS10G0351100-LIKE PROTEIN"/>
    <property type="match status" value="1"/>
</dbReference>
<keyword evidence="1" id="KW-0934">Plastid</keyword>
<dbReference type="AlphaFoldDB" id="B1X5J2"/>
<organism evidence="1">
    <name type="scientific">Paulinella chromatophora</name>
    <dbReference type="NCBI Taxonomy" id="39717"/>
    <lineage>
        <taxon>Eukaryota</taxon>
        <taxon>Sar</taxon>
        <taxon>Rhizaria</taxon>
        <taxon>Cercozoa</taxon>
        <taxon>Imbricatea</taxon>
        <taxon>Silicofilosea</taxon>
        <taxon>Euglyphida</taxon>
        <taxon>Paulinellidae</taxon>
        <taxon>Paulinella</taxon>
    </lineage>
</organism>
<reference evidence="1" key="1">
    <citation type="submission" date="2007-08" db="EMBL/GenBank/DDBJ databases">
        <authorList>
            <person name="Gloeckner G."/>
            <person name="Nowack E."/>
            <person name="Melkonian M."/>
        </authorList>
    </citation>
    <scope>NUCLEOTIDE SEQUENCE</scope>
</reference>
<dbReference type="EMBL" id="CP000815">
    <property type="protein sequence ID" value="ACB43211.1"/>
    <property type="molecule type" value="Genomic_DNA"/>
</dbReference>
<dbReference type="PANTHER" id="PTHR36897:SF2">
    <property type="entry name" value="OS10G0350800 PROTEIN"/>
    <property type="match status" value="1"/>
</dbReference>
<gene>
    <name evidence="1" type="ordered locus">PCC_0797</name>
</gene>
<dbReference type="GeneID" id="6481682"/>
<geneLocation type="organellar chromatophore" evidence="1"/>
<protein>
    <submittedName>
        <fullName evidence="1">Uncharacterized protein</fullName>
    </submittedName>
</protein>
<proteinExistence type="predicted"/>
<name>B1X5J2_PAUCH</name>